<gene>
    <name evidence="1" type="ORF">PILCRDRAFT_828844</name>
</gene>
<proteinExistence type="predicted"/>
<dbReference type="AlphaFoldDB" id="A0A0C3F1A6"/>
<evidence type="ECO:0000313" key="1">
    <source>
        <dbReference type="EMBL" id="KIM73706.1"/>
    </source>
</evidence>
<name>A0A0C3F1A6_PILCF</name>
<sequence length="53" mass="5750">MCSANGCKGSANAAQFPYNPIFLPLALSFVEGEISESDLGRLLSKREEKKCDI</sequence>
<dbReference type="HOGENOM" id="CLU_3074343_0_0_1"/>
<protein>
    <submittedName>
        <fullName evidence="1">Uncharacterized protein</fullName>
    </submittedName>
</protein>
<feature type="non-terminal residue" evidence="1">
    <location>
        <position position="53"/>
    </location>
</feature>
<dbReference type="InParanoid" id="A0A0C3F1A6"/>
<organism evidence="1 2">
    <name type="scientific">Piloderma croceum (strain F 1598)</name>
    <dbReference type="NCBI Taxonomy" id="765440"/>
    <lineage>
        <taxon>Eukaryota</taxon>
        <taxon>Fungi</taxon>
        <taxon>Dikarya</taxon>
        <taxon>Basidiomycota</taxon>
        <taxon>Agaricomycotina</taxon>
        <taxon>Agaricomycetes</taxon>
        <taxon>Agaricomycetidae</taxon>
        <taxon>Atheliales</taxon>
        <taxon>Atheliaceae</taxon>
        <taxon>Piloderma</taxon>
    </lineage>
</organism>
<dbReference type="Proteomes" id="UP000054166">
    <property type="component" value="Unassembled WGS sequence"/>
</dbReference>
<keyword evidence="2" id="KW-1185">Reference proteome</keyword>
<reference evidence="1 2" key="1">
    <citation type="submission" date="2014-04" db="EMBL/GenBank/DDBJ databases">
        <authorList>
            <consortium name="DOE Joint Genome Institute"/>
            <person name="Kuo A."/>
            <person name="Tarkka M."/>
            <person name="Buscot F."/>
            <person name="Kohler A."/>
            <person name="Nagy L.G."/>
            <person name="Floudas D."/>
            <person name="Copeland A."/>
            <person name="Barry K.W."/>
            <person name="Cichocki N."/>
            <person name="Veneault-Fourrey C."/>
            <person name="LaButti K."/>
            <person name="Lindquist E.A."/>
            <person name="Lipzen A."/>
            <person name="Lundell T."/>
            <person name="Morin E."/>
            <person name="Murat C."/>
            <person name="Sun H."/>
            <person name="Tunlid A."/>
            <person name="Henrissat B."/>
            <person name="Grigoriev I.V."/>
            <person name="Hibbett D.S."/>
            <person name="Martin F."/>
            <person name="Nordberg H.P."/>
            <person name="Cantor M.N."/>
            <person name="Hua S.X."/>
        </authorList>
    </citation>
    <scope>NUCLEOTIDE SEQUENCE [LARGE SCALE GENOMIC DNA]</scope>
    <source>
        <strain evidence="1 2">F 1598</strain>
    </source>
</reference>
<reference evidence="2" key="2">
    <citation type="submission" date="2015-01" db="EMBL/GenBank/DDBJ databases">
        <title>Evolutionary Origins and Diversification of the Mycorrhizal Mutualists.</title>
        <authorList>
            <consortium name="DOE Joint Genome Institute"/>
            <consortium name="Mycorrhizal Genomics Consortium"/>
            <person name="Kohler A."/>
            <person name="Kuo A."/>
            <person name="Nagy L.G."/>
            <person name="Floudas D."/>
            <person name="Copeland A."/>
            <person name="Barry K.W."/>
            <person name="Cichocki N."/>
            <person name="Veneault-Fourrey C."/>
            <person name="LaButti K."/>
            <person name="Lindquist E.A."/>
            <person name="Lipzen A."/>
            <person name="Lundell T."/>
            <person name="Morin E."/>
            <person name="Murat C."/>
            <person name="Riley R."/>
            <person name="Ohm R."/>
            <person name="Sun H."/>
            <person name="Tunlid A."/>
            <person name="Henrissat B."/>
            <person name="Grigoriev I.V."/>
            <person name="Hibbett D.S."/>
            <person name="Martin F."/>
        </authorList>
    </citation>
    <scope>NUCLEOTIDE SEQUENCE [LARGE SCALE GENOMIC DNA]</scope>
    <source>
        <strain evidence="2">F 1598</strain>
    </source>
</reference>
<evidence type="ECO:0000313" key="2">
    <source>
        <dbReference type="Proteomes" id="UP000054166"/>
    </source>
</evidence>
<accession>A0A0C3F1A6</accession>
<dbReference type="EMBL" id="KN833075">
    <property type="protein sequence ID" value="KIM73706.1"/>
    <property type="molecule type" value="Genomic_DNA"/>
</dbReference>